<name>A0A0M9A648_9HYME</name>
<dbReference type="AlphaFoldDB" id="A0A0M9A648"/>
<dbReference type="EMBL" id="KQ435733">
    <property type="protein sequence ID" value="KOX77246.1"/>
    <property type="molecule type" value="Genomic_DNA"/>
</dbReference>
<accession>A0A0M9A648</accession>
<organism evidence="1 2">
    <name type="scientific">Melipona quadrifasciata</name>
    <dbReference type="NCBI Taxonomy" id="166423"/>
    <lineage>
        <taxon>Eukaryota</taxon>
        <taxon>Metazoa</taxon>
        <taxon>Ecdysozoa</taxon>
        <taxon>Arthropoda</taxon>
        <taxon>Hexapoda</taxon>
        <taxon>Insecta</taxon>
        <taxon>Pterygota</taxon>
        <taxon>Neoptera</taxon>
        <taxon>Endopterygota</taxon>
        <taxon>Hymenoptera</taxon>
        <taxon>Apocrita</taxon>
        <taxon>Aculeata</taxon>
        <taxon>Apoidea</taxon>
        <taxon>Anthophila</taxon>
        <taxon>Apidae</taxon>
        <taxon>Melipona</taxon>
    </lineage>
</organism>
<gene>
    <name evidence="1" type="ORF">WN51_10852</name>
</gene>
<dbReference type="Proteomes" id="UP000053105">
    <property type="component" value="Unassembled WGS sequence"/>
</dbReference>
<evidence type="ECO:0000313" key="1">
    <source>
        <dbReference type="EMBL" id="KOX77246.1"/>
    </source>
</evidence>
<reference evidence="1 2" key="1">
    <citation type="submission" date="2015-07" db="EMBL/GenBank/DDBJ databases">
        <title>The genome of Melipona quadrifasciata.</title>
        <authorList>
            <person name="Pan H."/>
            <person name="Kapheim K."/>
        </authorList>
    </citation>
    <scope>NUCLEOTIDE SEQUENCE [LARGE SCALE GENOMIC DNA]</scope>
    <source>
        <strain evidence="1">0111107301</strain>
        <tissue evidence="1">Whole body</tissue>
    </source>
</reference>
<evidence type="ECO:0000313" key="2">
    <source>
        <dbReference type="Proteomes" id="UP000053105"/>
    </source>
</evidence>
<keyword evidence="2" id="KW-1185">Reference proteome</keyword>
<sequence>MFLRWYQLLPNIPPVLLSTLIQAQLLDHSQSEFVSNYSYPVNHLVMPPVLTRLVTIVEEMKTWKQSECYKSKSRVHTRRREDSRLRKFRKLLAKIFYDRHSTISYANLQEFAQLSFTNFNSAKQCGIYQSFITVTSGPFSETNRIGVQVMQFFLSCYSIFILTTDLLMRIR</sequence>
<proteinExistence type="predicted"/>
<protein>
    <submittedName>
        <fullName evidence="1">Uncharacterized protein</fullName>
    </submittedName>
</protein>